<dbReference type="EMBL" id="NCVQ01000006">
    <property type="protein sequence ID" value="PWZ25017.1"/>
    <property type="molecule type" value="Genomic_DNA"/>
</dbReference>
<proteinExistence type="predicted"/>
<gene>
    <name evidence="2" type="ORF">Zm00014a_041672</name>
</gene>
<protein>
    <submittedName>
        <fullName evidence="2">Uncharacterized protein</fullName>
    </submittedName>
</protein>
<organism evidence="2">
    <name type="scientific">Zea mays</name>
    <name type="common">Maize</name>
    <dbReference type="NCBI Taxonomy" id="4577"/>
    <lineage>
        <taxon>Eukaryota</taxon>
        <taxon>Viridiplantae</taxon>
        <taxon>Streptophyta</taxon>
        <taxon>Embryophyta</taxon>
        <taxon>Tracheophyta</taxon>
        <taxon>Spermatophyta</taxon>
        <taxon>Magnoliopsida</taxon>
        <taxon>Liliopsida</taxon>
        <taxon>Poales</taxon>
        <taxon>Poaceae</taxon>
        <taxon>PACMAD clade</taxon>
        <taxon>Panicoideae</taxon>
        <taxon>Andropogonodae</taxon>
        <taxon>Andropogoneae</taxon>
        <taxon>Tripsacinae</taxon>
        <taxon>Zea</taxon>
    </lineage>
</organism>
<dbReference type="ExpressionAtlas" id="A0A3L6F039">
    <property type="expression patterns" value="baseline and differential"/>
</dbReference>
<accession>A0A3L6F039</accession>
<dbReference type="PANTHER" id="PTHR35131">
    <property type="entry name" value="EXPRESSED PROTEIN"/>
    <property type="match status" value="1"/>
</dbReference>
<feature type="region of interest" description="Disordered" evidence="1">
    <location>
        <begin position="31"/>
        <end position="66"/>
    </location>
</feature>
<dbReference type="PANTHER" id="PTHR35131:SF1">
    <property type="entry name" value="EXPRESSED PROTEIN"/>
    <property type="match status" value="1"/>
</dbReference>
<dbReference type="Proteomes" id="UP000251960">
    <property type="component" value="Chromosome 5"/>
</dbReference>
<evidence type="ECO:0000256" key="1">
    <source>
        <dbReference type="SAM" id="MobiDB-lite"/>
    </source>
</evidence>
<feature type="region of interest" description="Disordered" evidence="1">
    <location>
        <begin position="83"/>
        <end position="118"/>
    </location>
</feature>
<comment type="caution">
    <text evidence="2">The sequence shown here is derived from an EMBL/GenBank/DDBJ whole genome shotgun (WGS) entry which is preliminary data.</text>
</comment>
<dbReference type="AlphaFoldDB" id="A0A3L6F039"/>
<name>A0A3L6F039_MAIZE</name>
<sequence length="118" mass="12210">MAMAAPVEVGTQGTVGSLVLREVEHFRRMEVAGGHGKKSSKVVAAGGASPRSNGGKKPRPKKGAAAVVGNASSFLPRMCSSAEVVEDPAGSGRRERPSRVRYRPLGDDGDGDALPQQD</sequence>
<reference evidence="2" key="1">
    <citation type="journal article" date="2018" name="Nat. Genet.">
        <title>Extensive intraspecific gene order and gene structural variations between Mo17 and other maize genomes.</title>
        <authorList>
            <person name="Sun S."/>
            <person name="Zhou Y."/>
            <person name="Chen J."/>
            <person name="Shi J."/>
            <person name="Zhao H."/>
            <person name="Zhao H."/>
            <person name="Song W."/>
            <person name="Zhang M."/>
            <person name="Cui Y."/>
            <person name="Dong X."/>
            <person name="Liu H."/>
            <person name="Ma X."/>
            <person name="Jiao Y."/>
            <person name="Wang B."/>
            <person name="Wei X."/>
            <person name="Stein J.C."/>
            <person name="Glaubitz J.C."/>
            <person name="Lu F."/>
            <person name="Yu G."/>
            <person name="Liang C."/>
            <person name="Fengler K."/>
            <person name="Li B."/>
            <person name="Rafalski A."/>
            <person name="Schnable P.S."/>
            <person name="Ware D.H."/>
            <person name="Buckler E.S."/>
            <person name="Lai J."/>
        </authorList>
    </citation>
    <scope>NUCLEOTIDE SEQUENCE [LARGE SCALE GENOMIC DNA]</scope>
    <source>
        <tissue evidence="2">Seedling</tissue>
    </source>
</reference>
<evidence type="ECO:0000313" key="2">
    <source>
        <dbReference type="EMBL" id="PWZ25017.1"/>
    </source>
</evidence>